<dbReference type="KEGG" id="cvn:111135690"/>
<organism evidence="1 2">
    <name type="scientific">Crassostrea virginica</name>
    <name type="common">Eastern oyster</name>
    <dbReference type="NCBI Taxonomy" id="6565"/>
    <lineage>
        <taxon>Eukaryota</taxon>
        <taxon>Metazoa</taxon>
        <taxon>Spiralia</taxon>
        <taxon>Lophotrochozoa</taxon>
        <taxon>Mollusca</taxon>
        <taxon>Bivalvia</taxon>
        <taxon>Autobranchia</taxon>
        <taxon>Pteriomorphia</taxon>
        <taxon>Ostreida</taxon>
        <taxon>Ostreoidea</taxon>
        <taxon>Ostreidae</taxon>
        <taxon>Crassostrea</taxon>
    </lineage>
</organism>
<protein>
    <submittedName>
        <fullName evidence="2">Uncharacterized protein LOC111135690</fullName>
    </submittedName>
</protein>
<keyword evidence="1" id="KW-1185">Reference proteome</keyword>
<evidence type="ECO:0000313" key="2">
    <source>
        <dbReference type="RefSeq" id="XP_022341679.1"/>
    </source>
</evidence>
<proteinExistence type="predicted"/>
<gene>
    <name evidence="2" type="primary">LOC111135690</name>
</gene>
<name>A0A8B8EP27_CRAVI</name>
<reference evidence="2" key="2">
    <citation type="submission" date="2025-08" db="UniProtKB">
        <authorList>
            <consortium name="RefSeq"/>
        </authorList>
    </citation>
    <scope>IDENTIFICATION</scope>
    <source>
        <tissue evidence="2">Whole sample</tissue>
    </source>
</reference>
<dbReference type="GeneID" id="111135690"/>
<reference evidence="1" key="1">
    <citation type="submission" date="2024-06" db="UniProtKB">
        <authorList>
            <consortium name="RefSeq"/>
        </authorList>
    </citation>
    <scope>NUCLEOTIDE SEQUENCE [LARGE SCALE GENOMIC DNA]</scope>
</reference>
<evidence type="ECO:0000313" key="1">
    <source>
        <dbReference type="Proteomes" id="UP000694844"/>
    </source>
</evidence>
<accession>A0A8B8EP27</accession>
<dbReference type="Proteomes" id="UP000694844">
    <property type="component" value="Chromosome 1"/>
</dbReference>
<dbReference type="AlphaFoldDB" id="A0A8B8EP27"/>
<sequence length="171" mass="20249">MIYVKKMAPVIVHLLLLMVFLGAFECSYVYFTRECDHWQISHGIRKEPWQREAIHYCFTAIAYDYFRRYVPIKDGFNCQTEGEDYFLQGGAKFSNGTHTLPYALCTTKKDHKLLNCSMPETKFSFMKGFDIMYNERVLRKIVSAPTPDDYTAFRIELCDLQYAPYRQWGRK</sequence>
<dbReference type="RefSeq" id="XP_022341679.1">
    <property type="nucleotide sequence ID" value="XM_022485971.1"/>
</dbReference>